<dbReference type="PROSITE" id="PS50829">
    <property type="entry name" value="GYF"/>
    <property type="match status" value="1"/>
</dbReference>
<feature type="compositionally biased region" description="Polar residues" evidence="1">
    <location>
        <begin position="1357"/>
        <end position="1366"/>
    </location>
</feature>
<dbReference type="InterPro" id="IPR003169">
    <property type="entry name" value="GYF"/>
</dbReference>
<dbReference type="SUPFAM" id="SSF55277">
    <property type="entry name" value="GYF domain"/>
    <property type="match status" value="1"/>
</dbReference>
<feature type="compositionally biased region" description="Polar residues" evidence="1">
    <location>
        <begin position="749"/>
        <end position="759"/>
    </location>
</feature>
<feature type="region of interest" description="Disordered" evidence="1">
    <location>
        <begin position="1175"/>
        <end position="1200"/>
    </location>
</feature>
<dbReference type="Proteomes" id="UP000076154">
    <property type="component" value="Unassembled WGS sequence"/>
</dbReference>
<sequence length="1419" mass="154005">MAHVPDPGDNSSDAHGAFEDDHYMDHPAAIEEVEIPGGMHHNVADQGVKISTSDQSKDDNSQMHHSSRGASISTAPEFVSDATSIHSLPAVHVAEPQTALGRRPSTARTTESSHPTNRLPPTPPRSPTPQEEGPLSQQQRRARHRATAEVRRDITHVHRPGDESMHQVRSSNRLSGFFTNLIHRRDHLSNGGARNTIREDPPPSTPGQSSEVQSRASSPTPGRPVTPPPSLPAPTLQELGLSLSVLTADLSPSHFSAPPSSGAFLAPHYLLLCHAQGLDVLPLVSPPAPQPYALVRRVNFKSIVVMEQRGVLVAIAGRRDGVRVYALEEVKKAIEWRIEMEVRRERDRSRRETVKKLVMNGFDGSNDSRDSADKTRKASLSTPPPGEPAVRNSVLRKGSHGPMPVPPIPDPPPPPLLVPRPLVPRSPTPRAPKKPKTPQIQIPTQIPEPSEHPPPYSSPSDLMHPPRLTRQTSTVSISNRSRSGSVSNVLAAAPRNHDASRTYDPDVKTDWTESSDDEAIDIVAAASSGSQALDERTSATLSATSNTVTTSPPLIIPATTTPPRTSMNSTRRNRPSNLDLTLSRSNTVVPPEPSPAPTLLTLRQALSHSPPTLRDIHNSEVAQEPDIPFGAAEEDDDDVDDGISLVQALLESRIPELPPLGTRQPQQPILLSSSHPVTHADGEPSSPRTSEGHGSLSRPSTADRQDRRRRRWSVLLGGPSADVNESISSSLSATPSTAPLSSDRFTPRFTRSQSFRSNNSHTSTIRPSSSSNDPITTSTTAVPELPELAPSVVSSQSSRSSRFIPRLITNAFHGRRSDDRPALPTSNTADSDGIKRIPATPLTPHAPPPKLEYVKLPGTKGALMVKAVETAKKSFLAILCGENGEKVELFAGTYRTALGLSRTFILPDSPRSLELQLQGDDLVEVFLVFSQNVFGLEPATVRVREVRIGRAERRAARRRAREVRTGETPTNDSEAALVDEDTNVNVSIGVSVAVGSTVVATGDGPEGSQTPPLIPNEHPDAQHGSITTPNEPSTTSTVAHPEELVTIATANMGPYTSFQQLSFSPKFPLASIADEYIIPPTYPTFLEYRARYEPEDGTSTDLTQIQFSPPGLPVPVPTAPSRWYYRDPKNVVHGPWKAALMQAWYKDGLLPPDLPVRREEDDTFMLLKDLRLQSVDPTHPFRSPPPPTNPSPTTASFQESEKPLLPPISLLSQPRHFGPPALFFSSRGGHSTAIVDSRGRSVLKGRFHWSSDEPDEDSKSVLMGRMGDIKRLEALDVEDRAVLVAMRQGGLEAVDLSDALLKPADESRTVLPQFSPLASNVNRRAPFVWKIGTPVSATATSATILSSKGKGGYLPSKKQSTGSTKSPAGRTEFSLGDVEVDTHDEVLFLGRKEDEIYFCERNAGSFRILRLCPTQDLLR</sequence>
<feature type="domain" description="GYF" evidence="2">
    <location>
        <begin position="1120"/>
        <end position="1176"/>
    </location>
</feature>
<evidence type="ECO:0000256" key="1">
    <source>
        <dbReference type="SAM" id="MobiDB-lite"/>
    </source>
</evidence>
<feature type="compositionally biased region" description="Basic and acidic residues" evidence="1">
    <location>
        <begin position="146"/>
        <end position="166"/>
    </location>
</feature>
<dbReference type="PANTHER" id="PTHR24216:SF65">
    <property type="entry name" value="PAXILLIN-LIKE PROTEIN 1"/>
    <property type="match status" value="1"/>
</dbReference>
<dbReference type="InterPro" id="IPR035445">
    <property type="entry name" value="GYF-like_dom_sf"/>
</dbReference>
<feature type="compositionally biased region" description="Low complexity" evidence="1">
    <location>
        <begin position="549"/>
        <end position="566"/>
    </location>
</feature>
<evidence type="ECO:0000259" key="2">
    <source>
        <dbReference type="PROSITE" id="PS50829"/>
    </source>
</evidence>
<feature type="region of interest" description="Disordered" evidence="1">
    <location>
        <begin position="814"/>
        <end position="850"/>
    </location>
</feature>
<feature type="region of interest" description="Disordered" evidence="1">
    <location>
        <begin position="1"/>
        <end position="71"/>
    </location>
</feature>
<feature type="region of interest" description="Disordered" evidence="1">
    <location>
        <begin position="357"/>
        <end position="515"/>
    </location>
</feature>
<comment type="caution">
    <text evidence="3">The sequence shown here is derived from an EMBL/GenBank/DDBJ whole genome shotgun (WGS) entry which is preliminary data.</text>
</comment>
<feature type="region of interest" description="Disordered" evidence="1">
    <location>
        <begin position="185"/>
        <end position="234"/>
    </location>
</feature>
<dbReference type="STRING" id="39966.A0A369KB36"/>
<dbReference type="Pfam" id="PF02213">
    <property type="entry name" value="GYF"/>
    <property type="match status" value="1"/>
</dbReference>
<feature type="compositionally biased region" description="Low complexity" evidence="1">
    <location>
        <begin position="760"/>
        <end position="771"/>
    </location>
</feature>
<feature type="region of interest" description="Disordered" evidence="1">
    <location>
        <begin position="1000"/>
        <end position="1036"/>
    </location>
</feature>
<feature type="region of interest" description="Disordered" evidence="1">
    <location>
        <begin position="1350"/>
        <end position="1371"/>
    </location>
</feature>
<feature type="region of interest" description="Disordered" evidence="1">
    <location>
        <begin position="89"/>
        <end position="169"/>
    </location>
</feature>
<proteinExistence type="predicted"/>
<dbReference type="Gene3D" id="3.30.1490.40">
    <property type="match status" value="1"/>
</dbReference>
<dbReference type="EMBL" id="LUEZ02000010">
    <property type="protein sequence ID" value="RDB28974.1"/>
    <property type="molecule type" value="Genomic_DNA"/>
</dbReference>
<reference evidence="3" key="1">
    <citation type="submission" date="2018-04" db="EMBL/GenBank/DDBJ databases">
        <title>Whole genome sequencing of Hypsizygus marmoreus.</title>
        <authorList>
            <person name="Choi I.-G."/>
            <person name="Min B."/>
            <person name="Kim J.-G."/>
            <person name="Kim S."/>
            <person name="Oh Y.-L."/>
            <person name="Kong W.-S."/>
            <person name="Park H."/>
            <person name="Jeong J."/>
            <person name="Song E.-S."/>
        </authorList>
    </citation>
    <scope>NUCLEOTIDE SEQUENCE [LARGE SCALE GENOMIC DNA]</scope>
    <source>
        <strain evidence="3">51987-8</strain>
    </source>
</reference>
<protein>
    <recommendedName>
        <fullName evidence="2">GYF domain-containing protein</fullName>
    </recommendedName>
</protein>
<feature type="compositionally biased region" description="Low complexity" evidence="1">
    <location>
        <begin position="472"/>
        <end position="488"/>
    </location>
</feature>
<evidence type="ECO:0000313" key="3">
    <source>
        <dbReference type="EMBL" id="RDB28974.1"/>
    </source>
</evidence>
<accession>A0A369KB36</accession>
<feature type="compositionally biased region" description="Basic and acidic residues" evidence="1">
    <location>
        <begin position="495"/>
        <end position="511"/>
    </location>
</feature>
<feature type="compositionally biased region" description="Basic and acidic residues" evidence="1">
    <location>
        <begin position="16"/>
        <end position="29"/>
    </location>
</feature>
<feature type="compositionally biased region" description="Polar residues" evidence="1">
    <location>
        <begin position="206"/>
        <end position="216"/>
    </location>
</feature>
<feature type="region of interest" description="Disordered" evidence="1">
    <location>
        <begin position="541"/>
        <end position="595"/>
    </location>
</feature>
<dbReference type="OrthoDB" id="6415790at2759"/>
<feature type="compositionally biased region" description="Low complexity" evidence="1">
    <location>
        <begin position="728"/>
        <end position="742"/>
    </location>
</feature>
<dbReference type="SMART" id="SM00444">
    <property type="entry name" value="GYF"/>
    <property type="match status" value="1"/>
</dbReference>
<feature type="compositionally biased region" description="Polar residues" evidence="1">
    <location>
        <begin position="1024"/>
        <end position="1036"/>
    </location>
</feature>
<feature type="compositionally biased region" description="Pro residues" evidence="1">
    <location>
        <begin position="221"/>
        <end position="232"/>
    </location>
</feature>
<feature type="region of interest" description="Disordered" evidence="1">
    <location>
        <begin position="673"/>
        <end position="796"/>
    </location>
</feature>
<feature type="compositionally biased region" description="Polar residues" evidence="1">
    <location>
        <begin position="772"/>
        <end position="781"/>
    </location>
</feature>
<keyword evidence="4" id="KW-1185">Reference proteome</keyword>
<feature type="compositionally biased region" description="Basic and acidic residues" evidence="1">
    <location>
        <begin position="366"/>
        <end position="376"/>
    </location>
</feature>
<feature type="compositionally biased region" description="Pro residues" evidence="1">
    <location>
        <begin position="403"/>
        <end position="430"/>
    </location>
</feature>
<feature type="compositionally biased region" description="Polar residues" evidence="1">
    <location>
        <begin position="567"/>
        <end position="588"/>
    </location>
</feature>
<name>A0A369KB36_HYPMA</name>
<organism evidence="3 4">
    <name type="scientific">Hypsizygus marmoreus</name>
    <name type="common">White beech mushroom</name>
    <name type="synonym">Agaricus marmoreus</name>
    <dbReference type="NCBI Taxonomy" id="39966"/>
    <lineage>
        <taxon>Eukaryota</taxon>
        <taxon>Fungi</taxon>
        <taxon>Dikarya</taxon>
        <taxon>Basidiomycota</taxon>
        <taxon>Agaricomycotina</taxon>
        <taxon>Agaricomycetes</taxon>
        <taxon>Agaricomycetidae</taxon>
        <taxon>Agaricales</taxon>
        <taxon>Tricholomatineae</taxon>
        <taxon>Lyophyllaceae</taxon>
        <taxon>Hypsizygus</taxon>
    </lineage>
</organism>
<evidence type="ECO:0000313" key="4">
    <source>
        <dbReference type="Proteomes" id="UP000076154"/>
    </source>
</evidence>
<gene>
    <name evidence="3" type="ORF">Hypma_015364</name>
</gene>
<dbReference type="PANTHER" id="PTHR24216">
    <property type="entry name" value="PAXILLIN-RELATED"/>
    <property type="match status" value="1"/>
</dbReference>
<dbReference type="InParanoid" id="A0A369KB36"/>
<feature type="compositionally biased region" description="Low complexity" evidence="1">
    <location>
        <begin position="437"/>
        <end position="448"/>
    </location>
</feature>
<feature type="compositionally biased region" description="Pro residues" evidence="1">
    <location>
        <begin position="118"/>
        <end position="127"/>
    </location>
</feature>